<proteinExistence type="predicted"/>
<evidence type="ECO:0000313" key="3">
    <source>
        <dbReference type="Proteomes" id="UP000886523"/>
    </source>
</evidence>
<comment type="caution">
    <text evidence="2">The sequence shown here is derived from an EMBL/GenBank/DDBJ whole genome shotgun (WGS) entry which is preliminary data.</text>
</comment>
<dbReference type="OrthoDB" id="5278911at2759"/>
<dbReference type="Gene3D" id="3.30.9.100">
    <property type="match status" value="1"/>
</dbReference>
<keyword evidence="3" id="KW-1185">Reference proteome</keyword>
<dbReference type="Gene3D" id="3.50.50.60">
    <property type="entry name" value="FAD/NAD(P)-binding domain"/>
    <property type="match status" value="1"/>
</dbReference>
<feature type="transmembrane region" description="Helical" evidence="1">
    <location>
        <begin position="106"/>
        <end position="126"/>
    </location>
</feature>
<accession>A0A9P6DS16</accession>
<name>A0A9P6DS16_9AGAM</name>
<protein>
    <submittedName>
        <fullName evidence="2">Uncharacterized protein</fullName>
    </submittedName>
</protein>
<evidence type="ECO:0000313" key="2">
    <source>
        <dbReference type="EMBL" id="KAF9512781.1"/>
    </source>
</evidence>
<dbReference type="EMBL" id="MU128982">
    <property type="protein sequence ID" value="KAF9512781.1"/>
    <property type="molecule type" value="Genomic_DNA"/>
</dbReference>
<dbReference type="InterPro" id="IPR036188">
    <property type="entry name" value="FAD/NAD-bd_sf"/>
</dbReference>
<sequence length="820" mass="91463">MESSQTGILDSGYGRDALDFASLHISYRLHGSNSFEQMHTGSVLRLLANNAALQVRTKATVLKIQTTTGEGPADSEQPNLGAWLLQLLKEAVSQQRSQHRSSASSLLTIAGLIALGLYVSGTFTGIRLDECIGVIHDDIVNVWNFNDPNHQARPALIVATIVRTNRILQMSPSESSGFVSIAVSSRSKSQSMIWKHLSVHTTIKVIGPAAAVVGLSRLQHSPFQSLWHSEIPQYLMGYVTDMAIASTVKYATFHFRLFGIKDGLEFYVLDPEIQENTEVLRQRPQRYDSPGISYILLTPNIASSASSSVSRLDVQFQSCCSPFLPNVTASMSGAATRLTSRTLSLDLTEKSSLLVDGTCRFCQYSNTFSHVKRSWLTEGTPSLGDAKKDERTSLLNTILISAAPIAPEGTNELAQVFGCSQKWIYSIGFSVQDDIVCPGISNYANSEGEHFFRYWTKKYENIGIGHVPLHSDHQSLRLWHHMNHSKATHQTQVVSGPGWVTVCDGIGFTDPLHSPGTTSGMTTGVFVRDLSPAAIEVKNEEGKAVWSRYDEYFDLTTQNSSITAASVSRFSLLESASCGSSRLPLLLPDTPLERLDGISDAVVEDINRFSEEVRIQAMAENRFPTRWNGLFHDLNRLIACLYHPINCDNNFLSDHFFAPLNPLLQRQNYDEVKNELQDPFMNVCSNPRMWAAVCGDRRKCYTCGIIHPQECDITWNSPFVEWELQFLTKVAPSPISVGQQAIASGDKNKKHDPFLHTVMCMLDSRPHVHKRRTPHFAHRFWRLLRVHGGQPLLRDFLERRRDDRGLCNVHVWKNTVGSSA</sequence>
<evidence type="ECO:0000256" key="1">
    <source>
        <dbReference type="SAM" id="Phobius"/>
    </source>
</evidence>
<keyword evidence="1" id="KW-0812">Transmembrane</keyword>
<keyword evidence="1" id="KW-0472">Membrane</keyword>
<dbReference type="Proteomes" id="UP000886523">
    <property type="component" value="Unassembled WGS sequence"/>
</dbReference>
<reference evidence="2" key="1">
    <citation type="journal article" date="2020" name="Nat. Commun.">
        <title>Large-scale genome sequencing of mycorrhizal fungi provides insights into the early evolution of symbiotic traits.</title>
        <authorList>
            <person name="Miyauchi S."/>
            <person name="Kiss E."/>
            <person name="Kuo A."/>
            <person name="Drula E."/>
            <person name="Kohler A."/>
            <person name="Sanchez-Garcia M."/>
            <person name="Morin E."/>
            <person name="Andreopoulos B."/>
            <person name="Barry K.W."/>
            <person name="Bonito G."/>
            <person name="Buee M."/>
            <person name="Carver A."/>
            <person name="Chen C."/>
            <person name="Cichocki N."/>
            <person name="Clum A."/>
            <person name="Culley D."/>
            <person name="Crous P.W."/>
            <person name="Fauchery L."/>
            <person name="Girlanda M."/>
            <person name="Hayes R.D."/>
            <person name="Keri Z."/>
            <person name="LaButti K."/>
            <person name="Lipzen A."/>
            <person name="Lombard V."/>
            <person name="Magnuson J."/>
            <person name="Maillard F."/>
            <person name="Murat C."/>
            <person name="Nolan M."/>
            <person name="Ohm R.A."/>
            <person name="Pangilinan J."/>
            <person name="Pereira M.F."/>
            <person name="Perotto S."/>
            <person name="Peter M."/>
            <person name="Pfister S."/>
            <person name="Riley R."/>
            <person name="Sitrit Y."/>
            <person name="Stielow J.B."/>
            <person name="Szollosi G."/>
            <person name="Zifcakova L."/>
            <person name="Stursova M."/>
            <person name="Spatafora J.W."/>
            <person name="Tedersoo L."/>
            <person name="Vaario L.M."/>
            <person name="Yamada A."/>
            <person name="Yan M."/>
            <person name="Wang P."/>
            <person name="Xu J."/>
            <person name="Bruns T."/>
            <person name="Baldrian P."/>
            <person name="Vilgalys R."/>
            <person name="Dunand C."/>
            <person name="Henrissat B."/>
            <person name="Grigoriev I.V."/>
            <person name="Hibbett D."/>
            <person name="Nagy L.G."/>
            <person name="Martin F.M."/>
        </authorList>
    </citation>
    <scope>NUCLEOTIDE SEQUENCE</scope>
    <source>
        <strain evidence="2">UP504</strain>
    </source>
</reference>
<gene>
    <name evidence="2" type="ORF">BS47DRAFT_1393937</name>
</gene>
<organism evidence="2 3">
    <name type="scientific">Hydnum rufescens UP504</name>
    <dbReference type="NCBI Taxonomy" id="1448309"/>
    <lineage>
        <taxon>Eukaryota</taxon>
        <taxon>Fungi</taxon>
        <taxon>Dikarya</taxon>
        <taxon>Basidiomycota</taxon>
        <taxon>Agaricomycotina</taxon>
        <taxon>Agaricomycetes</taxon>
        <taxon>Cantharellales</taxon>
        <taxon>Hydnaceae</taxon>
        <taxon>Hydnum</taxon>
    </lineage>
</organism>
<keyword evidence="1" id="KW-1133">Transmembrane helix</keyword>
<dbReference type="AlphaFoldDB" id="A0A9P6DS16"/>